<proteinExistence type="predicted"/>
<feature type="domain" description="LysM" evidence="3">
    <location>
        <begin position="106"/>
        <end position="152"/>
    </location>
</feature>
<dbReference type="CDD" id="cd00118">
    <property type="entry name" value="LysM"/>
    <property type="match status" value="1"/>
</dbReference>
<feature type="signal peptide" evidence="2">
    <location>
        <begin position="1"/>
        <end position="23"/>
    </location>
</feature>
<feature type="compositionally biased region" description="Low complexity" evidence="1">
    <location>
        <begin position="63"/>
        <end position="74"/>
    </location>
</feature>
<evidence type="ECO:0000256" key="2">
    <source>
        <dbReference type="SAM" id="SignalP"/>
    </source>
</evidence>
<dbReference type="Gene3D" id="3.10.350.10">
    <property type="entry name" value="LysM domain"/>
    <property type="match status" value="1"/>
</dbReference>
<gene>
    <name evidence="4" type="ORF">GCM10025866_12080</name>
</gene>
<evidence type="ECO:0000313" key="4">
    <source>
        <dbReference type="EMBL" id="BDZ45299.1"/>
    </source>
</evidence>
<keyword evidence="5" id="KW-1185">Reference proteome</keyword>
<dbReference type="PROSITE" id="PS51782">
    <property type="entry name" value="LYSM"/>
    <property type="match status" value="1"/>
</dbReference>
<dbReference type="InterPro" id="IPR036779">
    <property type="entry name" value="LysM_dom_sf"/>
</dbReference>
<organism evidence="4 5">
    <name type="scientific">Naasia aerilata</name>
    <dbReference type="NCBI Taxonomy" id="1162966"/>
    <lineage>
        <taxon>Bacteria</taxon>
        <taxon>Bacillati</taxon>
        <taxon>Actinomycetota</taxon>
        <taxon>Actinomycetes</taxon>
        <taxon>Micrococcales</taxon>
        <taxon>Microbacteriaceae</taxon>
        <taxon>Naasia</taxon>
    </lineage>
</organism>
<dbReference type="SMART" id="SM00257">
    <property type="entry name" value="LysM"/>
    <property type="match status" value="1"/>
</dbReference>
<sequence length="158" mass="16043">MRGATKRWTGGAVLALSAVLALAACSSPPPKVVVVTVTPPPAPAPKPTATPTSTPTPPPVVAPVPTLTPNAPAQPAEPLPPGPANDLGAIPGAQGTPVADADGNLLSYTVVSGDSFFDIAQRFDVPVQQLLRMNPQIGDVGEDIYIGDVINLDWTKTG</sequence>
<dbReference type="PROSITE" id="PS51257">
    <property type="entry name" value="PROKAR_LIPOPROTEIN"/>
    <property type="match status" value="1"/>
</dbReference>
<dbReference type="Pfam" id="PF01476">
    <property type="entry name" value="LysM"/>
    <property type="match status" value="1"/>
</dbReference>
<dbReference type="EMBL" id="AP027731">
    <property type="protein sequence ID" value="BDZ45299.1"/>
    <property type="molecule type" value="Genomic_DNA"/>
</dbReference>
<dbReference type="Proteomes" id="UP001321498">
    <property type="component" value="Chromosome"/>
</dbReference>
<keyword evidence="2" id="KW-0732">Signal</keyword>
<evidence type="ECO:0000313" key="5">
    <source>
        <dbReference type="Proteomes" id="UP001321498"/>
    </source>
</evidence>
<accession>A0ABN6XKA9</accession>
<evidence type="ECO:0000259" key="3">
    <source>
        <dbReference type="PROSITE" id="PS51782"/>
    </source>
</evidence>
<feature type="compositionally biased region" description="Pro residues" evidence="1">
    <location>
        <begin position="38"/>
        <end position="62"/>
    </location>
</feature>
<reference evidence="5" key="1">
    <citation type="journal article" date="2019" name="Int. J. Syst. Evol. Microbiol.">
        <title>The Global Catalogue of Microorganisms (GCM) 10K type strain sequencing project: providing services to taxonomists for standard genome sequencing and annotation.</title>
        <authorList>
            <consortium name="The Broad Institute Genomics Platform"/>
            <consortium name="The Broad Institute Genome Sequencing Center for Infectious Disease"/>
            <person name="Wu L."/>
            <person name="Ma J."/>
        </authorList>
    </citation>
    <scope>NUCLEOTIDE SEQUENCE [LARGE SCALE GENOMIC DNA]</scope>
    <source>
        <strain evidence="5">NBRC 108725</strain>
    </source>
</reference>
<feature type="region of interest" description="Disordered" evidence="1">
    <location>
        <begin position="32"/>
        <end position="96"/>
    </location>
</feature>
<evidence type="ECO:0000256" key="1">
    <source>
        <dbReference type="SAM" id="MobiDB-lite"/>
    </source>
</evidence>
<protein>
    <recommendedName>
        <fullName evidence="3">LysM domain-containing protein</fullName>
    </recommendedName>
</protein>
<dbReference type="RefSeq" id="WP_286278665.1">
    <property type="nucleotide sequence ID" value="NZ_AP027731.1"/>
</dbReference>
<dbReference type="SUPFAM" id="SSF54106">
    <property type="entry name" value="LysM domain"/>
    <property type="match status" value="1"/>
</dbReference>
<name>A0ABN6XKA9_9MICO</name>
<dbReference type="InterPro" id="IPR018392">
    <property type="entry name" value="LysM"/>
</dbReference>
<feature type="chain" id="PRO_5046811200" description="LysM domain-containing protein" evidence="2">
    <location>
        <begin position="24"/>
        <end position="158"/>
    </location>
</feature>